<keyword evidence="3" id="KW-1185">Reference proteome</keyword>
<evidence type="ECO:0000313" key="3">
    <source>
        <dbReference type="Proteomes" id="UP000031668"/>
    </source>
</evidence>
<evidence type="ECO:0000313" key="2">
    <source>
        <dbReference type="EMBL" id="KII74447.1"/>
    </source>
</evidence>
<evidence type="ECO:0000256" key="1">
    <source>
        <dbReference type="SAM" id="Phobius"/>
    </source>
</evidence>
<comment type="caution">
    <text evidence="2">The sequence shown here is derived from an EMBL/GenBank/DDBJ whole genome shotgun (WGS) entry which is preliminary data.</text>
</comment>
<name>A0A0C2NK86_THEKT</name>
<dbReference type="AlphaFoldDB" id="A0A0C2NK86"/>
<feature type="transmembrane region" description="Helical" evidence="1">
    <location>
        <begin position="67"/>
        <end position="93"/>
    </location>
</feature>
<proteinExistence type="predicted"/>
<dbReference type="Proteomes" id="UP000031668">
    <property type="component" value="Unassembled WGS sequence"/>
</dbReference>
<keyword evidence="1" id="KW-1133">Transmembrane helix</keyword>
<reference evidence="2 3" key="1">
    <citation type="journal article" date="2014" name="Genome Biol. Evol.">
        <title>The genome of the myxosporean Thelohanellus kitauei shows adaptations to nutrient acquisition within its fish host.</title>
        <authorList>
            <person name="Yang Y."/>
            <person name="Xiong J."/>
            <person name="Zhou Z."/>
            <person name="Huo F."/>
            <person name="Miao W."/>
            <person name="Ran C."/>
            <person name="Liu Y."/>
            <person name="Zhang J."/>
            <person name="Feng J."/>
            <person name="Wang M."/>
            <person name="Wang M."/>
            <person name="Wang L."/>
            <person name="Yao B."/>
        </authorList>
    </citation>
    <scope>NUCLEOTIDE SEQUENCE [LARGE SCALE GENOMIC DNA]</scope>
    <source>
        <strain evidence="2">Wuqing</strain>
    </source>
</reference>
<keyword evidence="1" id="KW-0812">Transmembrane</keyword>
<accession>A0A0C2NK86</accession>
<dbReference type="EMBL" id="JWZT01000418">
    <property type="protein sequence ID" value="KII74447.1"/>
    <property type="molecule type" value="Genomic_DNA"/>
</dbReference>
<keyword evidence="1" id="KW-0472">Membrane</keyword>
<protein>
    <submittedName>
        <fullName evidence="2">Uncharacterized protein</fullName>
    </submittedName>
</protein>
<sequence length="124" mass="13901">MMSVCEFLMIYCQVGVPASGEFNLLCSYNTITGVWRGHKKFIEIKDLSTPPWIVKVGDLVYIWAEKLLVVVMIASILLLLFHSILPVIGGIPITVGQMLMMMMVHLKCICDGIYITADPCTYLE</sequence>
<organism evidence="2 3">
    <name type="scientific">Thelohanellus kitauei</name>
    <name type="common">Myxosporean</name>
    <dbReference type="NCBI Taxonomy" id="669202"/>
    <lineage>
        <taxon>Eukaryota</taxon>
        <taxon>Metazoa</taxon>
        <taxon>Cnidaria</taxon>
        <taxon>Myxozoa</taxon>
        <taxon>Myxosporea</taxon>
        <taxon>Bivalvulida</taxon>
        <taxon>Platysporina</taxon>
        <taxon>Myxobolidae</taxon>
        <taxon>Thelohanellus</taxon>
    </lineage>
</organism>
<gene>
    <name evidence="2" type="ORF">RF11_14125</name>
</gene>